<dbReference type="KEGG" id="nneo:PQG83_18425"/>
<protein>
    <recommendedName>
        <fullName evidence="4">DUF2846 domain-containing protein</fullName>
    </recommendedName>
</protein>
<keyword evidence="3" id="KW-1185">Reference proteome</keyword>
<evidence type="ECO:0000256" key="1">
    <source>
        <dbReference type="SAM" id="SignalP"/>
    </source>
</evidence>
<dbReference type="AlphaFoldDB" id="A0AA96GM58"/>
<sequence length="201" mass="22858">MLNVRACCLAFLGIFVGMGMGCAHQLPSHPAQEDLTEPLVFGHIHVWQEEPSGRIYLPELASLEFSSSDGQRRYRVEIEAASSYFFLSLKPGRYHVTRVFIQEGVFRSNAEVPLTFEVPDQGVVYLGGWRFQVDPPNYTRELEVTIVSESVKAIVEMTVRYPSLSSNVVLSSLAEPPLLRARLFEVTPYPRFRYFNRHNST</sequence>
<proteinExistence type="predicted"/>
<feature type="signal peptide" evidence="1">
    <location>
        <begin position="1"/>
        <end position="23"/>
    </location>
</feature>
<accession>A0AA96GM58</accession>
<dbReference type="RefSeq" id="WP_312744173.1">
    <property type="nucleotide sequence ID" value="NZ_CP116968.1"/>
</dbReference>
<name>A0AA96GM58_9BACT</name>
<keyword evidence="1" id="KW-0732">Signal</keyword>
<dbReference type="Proteomes" id="UP001302494">
    <property type="component" value="Chromosome"/>
</dbReference>
<dbReference type="PROSITE" id="PS51257">
    <property type="entry name" value="PROKAR_LIPOPROTEIN"/>
    <property type="match status" value="1"/>
</dbReference>
<evidence type="ECO:0000313" key="2">
    <source>
        <dbReference type="EMBL" id="WNM61698.1"/>
    </source>
</evidence>
<organism evidence="2 3">
    <name type="scientific">Candidatus Nitrospira neomarina</name>
    <dbReference type="NCBI Taxonomy" id="3020899"/>
    <lineage>
        <taxon>Bacteria</taxon>
        <taxon>Pseudomonadati</taxon>
        <taxon>Nitrospirota</taxon>
        <taxon>Nitrospiria</taxon>
        <taxon>Nitrospirales</taxon>
        <taxon>Nitrospiraceae</taxon>
        <taxon>Nitrospira</taxon>
    </lineage>
</organism>
<evidence type="ECO:0000313" key="3">
    <source>
        <dbReference type="Proteomes" id="UP001302494"/>
    </source>
</evidence>
<gene>
    <name evidence="2" type="ORF">PQG83_18425</name>
</gene>
<reference evidence="2 3" key="1">
    <citation type="submission" date="2023-01" db="EMBL/GenBank/DDBJ databases">
        <title>Cultivation and genomic characterization of new, ubiquitous marine nitrite-oxidizing bacteria from the Nitrospirales.</title>
        <authorList>
            <person name="Mueller A.J."/>
            <person name="Daebeler A."/>
            <person name="Herbold C.W."/>
            <person name="Kirkegaard R.H."/>
            <person name="Daims H."/>
        </authorList>
    </citation>
    <scope>NUCLEOTIDE SEQUENCE [LARGE SCALE GENOMIC DNA]</scope>
    <source>
        <strain evidence="2 3">DK</strain>
    </source>
</reference>
<feature type="chain" id="PRO_5041701460" description="DUF2846 domain-containing protein" evidence="1">
    <location>
        <begin position="24"/>
        <end position="201"/>
    </location>
</feature>
<dbReference type="EMBL" id="CP116968">
    <property type="protein sequence ID" value="WNM61698.1"/>
    <property type="molecule type" value="Genomic_DNA"/>
</dbReference>
<evidence type="ECO:0008006" key="4">
    <source>
        <dbReference type="Google" id="ProtNLM"/>
    </source>
</evidence>